<protein>
    <submittedName>
        <fullName evidence="1">Uncharacterized protein</fullName>
    </submittedName>
</protein>
<dbReference type="VEuPathDB" id="VectorBase:RPRC007069"/>
<dbReference type="EnsemblMetazoa" id="RPRC007069-RA">
    <property type="protein sequence ID" value="RPRC007069-PA"/>
    <property type="gene ID" value="RPRC007069"/>
</dbReference>
<dbReference type="Proteomes" id="UP000015103">
    <property type="component" value="Unassembled WGS sequence"/>
</dbReference>
<dbReference type="InParanoid" id="T1HSP9"/>
<evidence type="ECO:0000313" key="2">
    <source>
        <dbReference type="Proteomes" id="UP000015103"/>
    </source>
</evidence>
<sequence>MVNCRGKWVLQLPIFSKKFCQKHRRYSHSKFEPNAKHPNFIALYLLQNYSYKSAIMVNCRGKWVLQLPIFSKKFCQKHRRYSHSKFEPNAKHPNFIALYLLQNYSYKSAIMVNCRGKWVLQLPIFSKKFCQKHRRYSHSKFEPNAKHPNFIALYLLQNYSYKAAIMVNCRGKWVLQLHIFSKRFYQKHRRYSHSKFEPNAKHPNFIALYLLQNYSYKSAIVEGNGCYNWPYSPRNSAKNTGDTAIRNLNLMQNTLTLSPYICYKITPTNLQLWSIVEGNGFRQKHRRYSHSKFEPNAKHPNFIALYLLQNYSYKSAIMVNCRGKWVLQLHIFSHRIRQKHRRYSHSKFEPNAKHPNFIALYLLQNYSYKAAIMVNCRGKWVLQLPIFSNRFRQKHRRYSHSKFEPNAKHPNFIALYLLQNYSYKSAIMVNCRGKWVLQLPIFSKKFCQKHRRYSHSKFEPNAKHPNFIALYLLQNYCYKAAIMVNCRGKWVLQLPIFSKRFRQKHRRYSHSKFEPNAKHPNFISYKITATKLQLWSIVEVNGCYNCPYSPRNSAKNTGDTAIRNLNLMQNTQTLSPTKLLLQSCNYGQL</sequence>
<dbReference type="EMBL" id="ACPB03027533">
    <property type="status" value="NOT_ANNOTATED_CDS"/>
    <property type="molecule type" value="Genomic_DNA"/>
</dbReference>
<name>T1HSP9_RHOPR</name>
<keyword evidence="2" id="KW-1185">Reference proteome</keyword>
<reference evidence="1" key="1">
    <citation type="submission" date="2015-05" db="UniProtKB">
        <authorList>
            <consortium name="EnsemblMetazoa"/>
        </authorList>
    </citation>
    <scope>IDENTIFICATION</scope>
</reference>
<organism evidence="1 2">
    <name type="scientific">Rhodnius prolixus</name>
    <name type="common">Triatomid bug</name>
    <dbReference type="NCBI Taxonomy" id="13249"/>
    <lineage>
        <taxon>Eukaryota</taxon>
        <taxon>Metazoa</taxon>
        <taxon>Ecdysozoa</taxon>
        <taxon>Arthropoda</taxon>
        <taxon>Hexapoda</taxon>
        <taxon>Insecta</taxon>
        <taxon>Pterygota</taxon>
        <taxon>Neoptera</taxon>
        <taxon>Paraneoptera</taxon>
        <taxon>Hemiptera</taxon>
        <taxon>Heteroptera</taxon>
        <taxon>Panheteroptera</taxon>
        <taxon>Cimicomorpha</taxon>
        <taxon>Reduviidae</taxon>
        <taxon>Triatominae</taxon>
        <taxon>Rhodnius</taxon>
    </lineage>
</organism>
<evidence type="ECO:0000313" key="1">
    <source>
        <dbReference type="EnsemblMetazoa" id="RPRC007069-PA"/>
    </source>
</evidence>
<dbReference type="HOGENOM" id="CLU_463307_0_0_1"/>
<accession>T1HSP9</accession>
<dbReference type="AlphaFoldDB" id="T1HSP9"/>
<proteinExistence type="predicted"/>
<dbReference type="EMBL" id="ACPB03027534">
    <property type="status" value="NOT_ANNOTATED_CDS"/>
    <property type="molecule type" value="Genomic_DNA"/>
</dbReference>